<dbReference type="GO" id="GO:0003700">
    <property type="term" value="F:DNA-binding transcription factor activity"/>
    <property type="evidence" value="ECO:0007669"/>
    <property type="project" value="InterPro"/>
</dbReference>
<accession>A0A427B076</accession>
<evidence type="ECO:0000256" key="1">
    <source>
        <dbReference type="ARBA" id="ARBA00023015"/>
    </source>
</evidence>
<keyword evidence="1" id="KW-0805">Transcription regulation</keyword>
<sequence length="113" mass="12779">MTGATPKGVLRIMGVAGLTIYHVKSHLQVFMDMPSPKRRILVACLPNLKVPHFEGQDLLLGSHCFKGHNQKEKVLCCFCCLSGTQITEALKLQMEVHKRLHEQSEASFFYMHL</sequence>
<dbReference type="NCBIfam" id="TIGR01557">
    <property type="entry name" value="myb_SHAQKYF"/>
    <property type="match status" value="1"/>
</dbReference>
<dbReference type="InterPro" id="IPR046955">
    <property type="entry name" value="PHR1-like"/>
</dbReference>
<keyword evidence="3" id="KW-0539">Nucleus</keyword>
<reference evidence="5 6" key="1">
    <citation type="journal article" date="2014" name="Agronomy (Basel)">
        <title>A Draft Genome Sequence for Ensete ventricosum, the Drought-Tolerant Tree Against Hunger.</title>
        <authorList>
            <person name="Harrison J."/>
            <person name="Moore K.A."/>
            <person name="Paszkiewicz K."/>
            <person name="Jones T."/>
            <person name="Grant M."/>
            <person name="Ambacheew D."/>
            <person name="Muzemil S."/>
            <person name="Studholme D.J."/>
        </authorList>
    </citation>
    <scope>NUCLEOTIDE SEQUENCE [LARGE SCALE GENOMIC DNA]</scope>
</reference>
<dbReference type="Pfam" id="PF14379">
    <property type="entry name" value="Myb_CC_LHEQLE"/>
    <property type="match status" value="1"/>
</dbReference>
<dbReference type="PANTHER" id="PTHR31499">
    <property type="entry name" value="MYB FAMILY TRANSCRIPTION FACTOR PHL11"/>
    <property type="match status" value="1"/>
</dbReference>
<evidence type="ECO:0000313" key="6">
    <source>
        <dbReference type="Proteomes" id="UP000287651"/>
    </source>
</evidence>
<comment type="caution">
    <text evidence="5">The sequence shown here is derived from an EMBL/GenBank/DDBJ whole genome shotgun (WGS) entry which is preliminary data.</text>
</comment>
<dbReference type="Proteomes" id="UP000287651">
    <property type="component" value="Unassembled WGS sequence"/>
</dbReference>
<evidence type="ECO:0000256" key="2">
    <source>
        <dbReference type="ARBA" id="ARBA00023163"/>
    </source>
</evidence>
<dbReference type="InterPro" id="IPR006447">
    <property type="entry name" value="Myb_dom_plants"/>
</dbReference>
<dbReference type="AlphaFoldDB" id="A0A427B076"/>
<proteinExistence type="predicted"/>
<dbReference type="Gene3D" id="1.10.10.60">
    <property type="entry name" value="Homeodomain-like"/>
    <property type="match status" value="1"/>
</dbReference>
<evidence type="ECO:0000256" key="3">
    <source>
        <dbReference type="ARBA" id="ARBA00023242"/>
    </source>
</evidence>
<dbReference type="PANTHER" id="PTHR31499:SF79">
    <property type="entry name" value="HTH MYB-TYPE DOMAIN-CONTAINING PROTEIN"/>
    <property type="match status" value="1"/>
</dbReference>
<dbReference type="InterPro" id="IPR025756">
    <property type="entry name" value="Myb_CC_LHEQLE"/>
</dbReference>
<protein>
    <recommendedName>
        <fullName evidence="4">MYB-CC type transcription factor LHEQLE-containing domain-containing protein</fullName>
    </recommendedName>
</protein>
<keyword evidence="2" id="KW-0804">Transcription</keyword>
<evidence type="ECO:0000259" key="4">
    <source>
        <dbReference type="Pfam" id="PF14379"/>
    </source>
</evidence>
<dbReference type="GO" id="GO:0003677">
    <property type="term" value="F:DNA binding"/>
    <property type="evidence" value="ECO:0007669"/>
    <property type="project" value="InterPro"/>
</dbReference>
<evidence type="ECO:0000313" key="5">
    <source>
        <dbReference type="EMBL" id="RRT81932.1"/>
    </source>
</evidence>
<name>A0A427B076_ENSVE</name>
<gene>
    <name evidence="5" type="ORF">B296_00000222</name>
</gene>
<organism evidence="5 6">
    <name type="scientific">Ensete ventricosum</name>
    <name type="common">Abyssinian banana</name>
    <name type="synonym">Musa ensete</name>
    <dbReference type="NCBI Taxonomy" id="4639"/>
    <lineage>
        <taxon>Eukaryota</taxon>
        <taxon>Viridiplantae</taxon>
        <taxon>Streptophyta</taxon>
        <taxon>Embryophyta</taxon>
        <taxon>Tracheophyta</taxon>
        <taxon>Spermatophyta</taxon>
        <taxon>Magnoliopsida</taxon>
        <taxon>Liliopsida</taxon>
        <taxon>Zingiberales</taxon>
        <taxon>Musaceae</taxon>
        <taxon>Ensete</taxon>
    </lineage>
</organism>
<dbReference type="EMBL" id="AMZH03000795">
    <property type="protein sequence ID" value="RRT81932.1"/>
    <property type="molecule type" value="Genomic_DNA"/>
</dbReference>
<feature type="domain" description="MYB-CC type transcription factor LHEQLE-containing" evidence="4">
    <location>
        <begin position="85"/>
        <end position="105"/>
    </location>
</feature>